<keyword evidence="3" id="KW-0732">Signal</keyword>
<keyword evidence="1" id="KW-0479">Metal-binding</keyword>
<dbReference type="RefSeq" id="WP_229838160.1">
    <property type="nucleotide sequence ID" value="NZ_BMYZ01000005.1"/>
</dbReference>
<protein>
    <recommendedName>
        <fullName evidence="4">NodB homology domain-containing protein</fullName>
    </recommendedName>
</protein>
<dbReference type="InterPro" id="IPR050248">
    <property type="entry name" value="Polysacc_deacetylase_ArnD"/>
</dbReference>
<feature type="chain" id="PRO_5045315668" description="NodB homology domain-containing protein" evidence="3">
    <location>
        <begin position="23"/>
        <end position="301"/>
    </location>
</feature>
<dbReference type="Pfam" id="PF01522">
    <property type="entry name" value="Polysacc_deac_1"/>
    <property type="match status" value="1"/>
</dbReference>
<dbReference type="SUPFAM" id="SSF88713">
    <property type="entry name" value="Glycoside hydrolase/deacetylase"/>
    <property type="match status" value="1"/>
</dbReference>
<organism evidence="5 6">
    <name type="scientific">Cellvibrio zantedeschiae</name>
    <dbReference type="NCBI Taxonomy" id="1237077"/>
    <lineage>
        <taxon>Bacteria</taxon>
        <taxon>Pseudomonadati</taxon>
        <taxon>Pseudomonadota</taxon>
        <taxon>Gammaproteobacteria</taxon>
        <taxon>Cellvibrionales</taxon>
        <taxon>Cellvibrionaceae</taxon>
        <taxon>Cellvibrio</taxon>
    </lineage>
</organism>
<evidence type="ECO:0000313" key="6">
    <source>
        <dbReference type="Proteomes" id="UP000619761"/>
    </source>
</evidence>
<reference evidence="6" key="1">
    <citation type="journal article" date="2019" name="Int. J. Syst. Evol. Microbiol.">
        <title>The Global Catalogue of Microorganisms (GCM) 10K type strain sequencing project: providing services to taxonomists for standard genome sequencing and annotation.</title>
        <authorList>
            <consortium name="The Broad Institute Genomics Platform"/>
            <consortium name="The Broad Institute Genome Sequencing Center for Infectious Disease"/>
            <person name="Wu L."/>
            <person name="Ma J."/>
        </authorList>
    </citation>
    <scope>NUCLEOTIDE SEQUENCE [LARGE SCALE GENOMIC DNA]</scope>
    <source>
        <strain evidence="6">KCTC 32239</strain>
    </source>
</reference>
<evidence type="ECO:0000313" key="5">
    <source>
        <dbReference type="EMBL" id="GGY88078.1"/>
    </source>
</evidence>
<dbReference type="PANTHER" id="PTHR10587:SF133">
    <property type="entry name" value="CHITIN DEACETYLASE 1-RELATED"/>
    <property type="match status" value="1"/>
</dbReference>
<sequence>MSLLIRFSLATLCLCAAMQTSAREIALTFDDAPLGDSALMTGAERTNKLIKFLQDAKVPDALFFVTTNNITEQNKNRLHQYTQAGFHLANHSHSHSSAAKLGVNDYLSDAYKAHLILKDFDNRLPFHRFPYLNYGADASAVEKLQAGLGELGYKDGYVTVDNFDWAISGILAKAAEEKKTIDYKKASALYVDTLEQSIEFYDAIAQKTLKRSPRHVLLLHENDAATLFLPDLIARLRSKGWKIISPQDAYKDPIAKQKVFHKQGRVAGIAANKGVPETDLRHESENMEYLEALFKARKVFE</sequence>
<evidence type="ECO:0000256" key="1">
    <source>
        <dbReference type="ARBA" id="ARBA00022723"/>
    </source>
</evidence>
<dbReference type="Proteomes" id="UP000619761">
    <property type="component" value="Unassembled WGS sequence"/>
</dbReference>
<dbReference type="PROSITE" id="PS51677">
    <property type="entry name" value="NODB"/>
    <property type="match status" value="1"/>
</dbReference>
<dbReference type="EMBL" id="BMYZ01000005">
    <property type="protein sequence ID" value="GGY88078.1"/>
    <property type="molecule type" value="Genomic_DNA"/>
</dbReference>
<name>A0ABQ3BAW3_9GAMM</name>
<feature type="signal peptide" evidence="3">
    <location>
        <begin position="1"/>
        <end position="22"/>
    </location>
</feature>
<keyword evidence="2" id="KW-0378">Hydrolase</keyword>
<gene>
    <name evidence="5" type="ORF">GCM10011613_36400</name>
</gene>
<proteinExistence type="predicted"/>
<dbReference type="PANTHER" id="PTHR10587">
    <property type="entry name" value="GLYCOSYL TRANSFERASE-RELATED"/>
    <property type="match status" value="1"/>
</dbReference>
<evidence type="ECO:0000259" key="4">
    <source>
        <dbReference type="PROSITE" id="PS51677"/>
    </source>
</evidence>
<comment type="caution">
    <text evidence="5">The sequence shown here is derived from an EMBL/GenBank/DDBJ whole genome shotgun (WGS) entry which is preliminary data.</text>
</comment>
<dbReference type="InterPro" id="IPR002509">
    <property type="entry name" value="NODB_dom"/>
</dbReference>
<evidence type="ECO:0000256" key="3">
    <source>
        <dbReference type="SAM" id="SignalP"/>
    </source>
</evidence>
<dbReference type="InterPro" id="IPR011330">
    <property type="entry name" value="Glyco_hydro/deAcase_b/a-brl"/>
</dbReference>
<evidence type="ECO:0000256" key="2">
    <source>
        <dbReference type="ARBA" id="ARBA00022801"/>
    </source>
</evidence>
<dbReference type="Gene3D" id="3.20.20.370">
    <property type="entry name" value="Glycoside hydrolase/deacetylase"/>
    <property type="match status" value="1"/>
</dbReference>
<accession>A0ABQ3BAW3</accession>
<keyword evidence="6" id="KW-1185">Reference proteome</keyword>
<feature type="domain" description="NodB homology" evidence="4">
    <location>
        <begin position="23"/>
        <end position="244"/>
    </location>
</feature>